<dbReference type="AlphaFoldDB" id="A0A2G8L3Z8"/>
<dbReference type="SUPFAM" id="SSF51556">
    <property type="entry name" value="Metallo-dependent hydrolases"/>
    <property type="match status" value="1"/>
</dbReference>
<evidence type="ECO:0000313" key="2">
    <source>
        <dbReference type="Proteomes" id="UP000230750"/>
    </source>
</evidence>
<reference evidence="1 2" key="1">
    <citation type="journal article" date="2017" name="PLoS Biol.">
        <title>The sea cucumber genome provides insights into morphological evolution and visceral regeneration.</title>
        <authorList>
            <person name="Zhang X."/>
            <person name="Sun L."/>
            <person name="Yuan J."/>
            <person name="Sun Y."/>
            <person name="Gao Y."/>
            <person name="Zhang L."/>
            <person name="Li S."/>
            <person name="Dai H."/>
            <person name="Hamel J.F."/>
            <person name="Liu C."/>
            <person name="Yu Y."/>
            <person name="Liu S."/>
            <person name="Lin W."/>
            <person name="Guo K."/>
            <person name="Jin S."/>
            <person name="Xu P."/>
            <person name="Storey K.B."/>
            <person name="Huan P."/>
            <person name="Zhang T."/>
            <person name="Zhou Y."/>
            <person name="Zhang J."/>
            <person name="Lin C."/>
            <person name="Li X."/>
            <person name="Xing L."/>
            <person name="Huo D."/>
            <person name="Sun M."/>
            <person name="Wang L."/>
            <person name="Mercier A."/>
            <person name="Li F."/>
            <person name="Yang H."/>
            <person name="Xiang J."/>
        </authorList>
    </citation>
    <scope>NUCLEOTIDE SEQUENCE [LARGE SCALE GENOMIC DNA]</scope>
    <source>
        <strain evidence="1">Shaxun</strain>
        <tissue evidence="1">Muscle</tissue>
    </source>
</reference>
<dbReference type="Proteomes" id="UP000230750">
    <property type="component" value="Unassembled WGS sequence"/>
</dbReference>
<accession>A0A2G8L3Z8</accession>
<dbReference type="Gene3D" id="3.20.20.140">
    <property type="entry name" value="Metal-dependent hydrolases"/>
    <property type="match status" value="1"/>
</dbReference>
<keyword evidence="2" id="KW-1185">Reference proteome</keyword>
<comment type="caution">
    <text evidence="1">The sequence shown here is derived from an EMBL/GenBank/DDBJ whole genome shotgun (WGS) entry which is preliminary data.</text>
</comment>
<dbReference type="OrthoDB" id="7202371at2759"/>
<dbReference type="EMBL" id="MRZV01000227">
    <property type="protein sequence ID" value="PIK54993.1"/>
    <property type="molecule type" value="Genomic_DNA"/>
</dbReference>
<protein>
    <submittedName>
        <fullName evidence="1">Putative adenosine deaminase AGSA isoform X3</fullName>
    </submittedName>
</protein>
<name>A0A2G8L3Z8_STIJA</name>
<organism evidence="1 2">
    <name type="scientific">Stichopus japonicus</name>
    <name type="common">Sea cucumber</name>
    <dbReference type="NCBI Taxonomy" id="307972"/>
    <lineage>
        <taxon>Eukaryota</taxon>
        <taxon>Metazoa</taxon>
        <taxon>Echinodermata</taxon>
        <taxon>Eleutherozoa</taxon>
        <taxon>Echinozoa</taxon>
        <taxon>Holothuroidea</taxon>
        <taxon>Aspidochirotacea</taxon>
        <taxon>Aspidochirotida</taxon>
        <taxon>Stichopodidae</taxon>
        <taxon>Apostichopus</taxon>
    </lineage>
</organism>
<gene>
    <name evidence="1" type="ORF">BSL78_08040</name>
</gene>
<proteinExistence type="predicted"/>
<dbReference type="InterPro" id="IPR032466">
    <property type="entry name" value="Metal_Hydrolase"/>
</dbReference>
<sequence>MPKGGDLHIHDIAMVNIEWVVKELTYLPDLYYCITDGEQILRFIFSEKFPVQEHECKSKWLSVEEKRKETGSDLFDLMLLGKMTITFDRASDPDHLAPVYQ</sequence>
<evidence type="ECO:0000313" key="1">
    <source>
        <dbReference type="EMBL" id="PIK54993.1"/>
    </source>
</evidence>
<dbReference type="STRING" id="307972.A0A2G8L3Z8"/>